<dbReference type="PROSITE" id="PS51202">
    <property type="entry name" value="RCK_C"/>
    <property type="match status" value="2"/>
</dbReference>
<feature type="transmembrane region" description="Helical" evidence="8">
    <location>
        <begin position="28"/>
        <end position="45"/>
    </location>
</feature>
<evidence type="ECO:0000256" key="5">
    <source>
        <dbReference type="ARBA" id="ARBA00022989"/>
    </source>
</evidence>
<keyword evidence="2" id="KW-0813">Transport</keyword>
<dbReference type="GO" id="GO:0005886">
    <property type="term" value="C:plasma membrane"/>
    <property type="evidence" value="ECO:0007669"/>
    <property type="project" value="TreeGrafter"/>
</dbReference>
<feature type="domain" description="RCK C-terminal" evidence="9">
    <location>
        <begin position="318"/>
        <end position="403"/>
    </location>
</feature>
<gene>
    <name evidence="10" type="ORF">B597_022485</name>
</gene>
<keyword evidence="6 8" id="KW-0472">Membrane</keyword>
<feature type="transmembrane region" description="Helical" evidence="8">
    <location>
        <begin position="549"/>
        <end position="568"/>
    </location>
</feature>
<dbReference type="Pfam" id="PF03600">
    <property type="entry name" value="CitMHS"/>
    <property type="match status" value="1"/>
</dbReference>
<comment type="caution">
    <text evidence="10">The sequence shown here is derived from an EMBL/GenBank/DDBJ whole genome shotgun (WGS) entry which is preliminary data.</text>
</comment>
<name>A0A061JJ49_STUST</name>
<evidence type="ECO:0000256" key="7">
    <source>
        <dbReference type="SAM" id="MobiDB-lite"/>
    </source>
</evidence>
<feature type="transmembrane region" description="Helical" evidence="8">
    <location>
        <begin position="134"/>
        <end position="152"/>
    </location>
</feature>
<feature type="transmembrane region" description="Helical" evidence="8">
    <location>
        <begin position="5"/>
        <end position="22"/>
    </location>
</feature>
<dbReference type="OrthoDB" id="9809303at2"/>
<dbReference type="HOGENOM" id="CLU_005170_6_1_6"/>
<dbReference type="RefSeq" id="WP_003292980.1">
    <property type="nucleotide sequence ID" value="NZ_KK020675.1"/>
</dbReference>
<dbReference type="PANTHER" id="PTHR43652:SF2">
    <property type="entry name" value="BASIC AMINO ACID ANTIPORTER YFCC-RELATED"/>
    <property type="match status" value="1"/>
</dbReference>
<organism evidence="10 11">
    <name type="scientific">Stutzerimonas stutzeri KOS6</name>
    <dbReference type="NCBI Taxonomy" id="1218352"/>
    <lineage>
        <taxon>Bacteria</taxon>
        <taxon>Pseudomonadati</taxon>
        <taxon>Pseudomonadota</taxon>
        <taxon>Gammaproteobacteria</taxon>
        <taxon>Pseudomonadales</taxon>
        <taxon>Pseudomonadaceae</taxon>
        <taxon>Stutzerimonas</taxon>
    </lineage>
</organism>
<evidence type="ECO:0000256" key="4">
    <source>
        <dbReference type="ARBA" id="ARBA00022737"/>
    </source>
</evidence>
<dbReference type="AlphaFoldDB" id="A0A061JJ49"/>
<keyword evidence="4" id="KW-0677">Repeat</keyword>
<dbReference type="InterPro" id="IPR004680">
    <property type="entry name" value="Cit_transptr-like_dom"/>
</dbReference>
<keyword evidence="5 8" id="KW-1133">Transmembrane helix</keyword>
<feature type="transmembrane region" description="Helical" evidence="8">
    <location>
        <begin position="588"/>
        <end position="608"/>
    </location>
</feature>
<evidence type="ECO:0000256" key="2">
    <source>
        <dbReference type="ARBA" id="ARBA00022448"/>
    </source>
</evidence>
<dbReference type="InterPro" id="IPR006037">
    <property type="entry name" value="RCK_C"/>
</dbReference>
<dbReference type="Pfam" id="PF02080">
    <property type="entry name" value="TrkA_C"/>
    <property type="match status" value="2"/>
</dbReference>
<dbReference type="GO" id="GO:0008324">
    <property type="term" value="F:monoatomic cation transmembrane transporter activity"/>
    <property type="evidence" value="ECO:0007669"/>
    <property type="project" value="InterPro"/>
</dbReference>
<proteinExistence type="predicted"/>
<dbReference type="InterPro" id="IPR036721">
    <property type="entry name" value="RCK_C_sf"/>
</dbReference>
<evidence type="ECO:0000256" key="6">
    <source>
        <dbReference type="ARBA" id="ARBA00023136"/>
    </source>
</evidence>
<feature type="transmembrane region" description="Helical" evidence="8">
    <location>
        <begin position="172"/>
        <end position="195"/>
    </location>
</feature>
<dbReference type="Gene3D" id="3.30.70.1450">
    <property type="entry name" value="Regulator of K+ conductance, C-terminal domain"/>
    <property type="match status" value="2"/>
</dbReference>
<reference evidence="10 11" key="1">
    <citation type="journal article" date="2013" name="Genome Announc.">
        <title>Draft Genome of the Nitrogen-Fixing Bacterium Pseudomonas stutzeri Strain KOS6 Isolated from Industrial Hydrocarbon Sludge.</title>
        <authorList>
            <person name="Grigoryeva T.V."/>
            <person name="Laikov A.V."/>
            <person name="Naumova R.P."/>
            <person name="Manolov A.I."/>
            <person name="Larin A.K."/>
            <person name="Karpova I.Y."/>
            <person name="Semashko T.A."/>
            <person name="Alexeev D.G."/>
            <person name="Kostryukova E.S."/>
            <person name="Muller R."/>
            <person name="Govorun V.M."/>
        </authorList>
    </citation>
    <scope>NUCLEOTIDE SEQUENCE [LARGE SCALE GENOMIC DNA]</scope>
    <source>
        <strain evidence="10 11">KOS6</strain>
    </source>
</reference>
<feature type="transmembrane region" description="Helical" evidence="8">
    <location>
        <begin position="443"/>
        <end position="462"/>
    </location>
</feature>
<protein>
    <submittedName>
        <fullName evidence="10">Potassium transporter TrkA</fullName>
    </submittedName>
</protein>
<evidence type="ECO:0000256" key="8">
    <source>
        <dbReference type="SAM" id="Phobius"/>
    </source>
</evidence>
<comment type="subcellular location">
    <subcellularLocation>
        <location evidence="1">Membrane</location>
        <topology evidence="1">Multi-pass membrane protein</topology>
    </subcellularLocation>
</comment>
<dbReference type="eggNOG" id="COG0471">
    <property type="taxonomic scope" value="Bacteria"/>
</dbReference>
<sequence>MTGEQLIVFGVLAATLVLFVWNRWRYDLVALGALLACTLTGVVPAEEAFAGLAHPAVISVAAVLVLSRGLLNAGVVDSVARRLMQVGERQWAQVAALTGIVALSSGFMNNVGALALFMPVAIWMSRQSGRSPSYLLMPLAFGSLLGGTLTLIGTPPNLIIAGYRAEAGEAPFGMFAFLPVGAAVTIAGVLFIALLGWRLVPRRQEGDSSGDLFEISAYLTEVRVPEGCKYAGRTLHALISAVKDEADIQVIALIRGEQRQRMPSTYEVLREDDILLVEADSDSLKALLDVTGVELAANLDEQDEQAHDEQAAEQDKAAKNHKDRQGELTLAEAIVSPGSMLVGTSASGLDLRERHGVNVLAVARQGQRLRQRLGKISFAAGDILLLQARENALQASLNSLGCLPLASRGLSITTPRNVLLASAIFAITLACIAFGLVPAATALVTGALVMILVGLIPLGGIYQSIDMPVIVLVAAMLPVGQALETTGGSRLIAEALLVLGQTMPPAATLALLMVAVMLISNVVNNAAAAVLAAPVAISLARGMEASVDPFLMAVAIGASCAFLTPIGHQSNTLVMAPGGYRFGDYWRLGLPLSILVVLCAVPAILWIWPL</sequence>
<accession>A0A061JJ49</accession>
<evidence type="ECO:0000313" key="11">
    <source>
        <dbReference type="Proteomes" id="UP000026923"/>
    </source>
</evidence>
<dbReference type="PANTHER" id="PTHR43652">
    <property type="entry name" value="BASIC AMINO ACID ANTIPORTER YFCC-RELATED"/>
    <property type="match status" value="1"/>
</dbReference>
<dbReference type="InterPro" id="IPR051679">
    <property type="entry name" value="DASS-Related_Transporters"/>
</dbReference>
<feature type="domain" description="RCK C-terminal" evidence="9">
    <location>
        <begin position="207"/>
        <end position="293"/>
    </location>
</feature>
<evidence type="ECO:0000256" key="3">
    <source>
        <dbReference type="ARBA" id="ARBA00022692"/>
    </source>
</evidence>
<dbReference type="InterPro" id="IPR031312">
    <property type="entry name" value="Na/sul_symport_CS"/>
</dbReference>
<feature type="transmembrane region" description="Helical" evidence="8">
    <location>
        <begin position="469"/>
        <end position="489"/>
    </location>
</feature>
<dbReference type="PROSITE" id="PS01271">
    <property type="entry name" value="NA_SULFATE"/>
    <property type="match status" value="1"/>
</dbReference>
<feature type="region of interest" description="Disordered" evidence="7">
    <location>
        <begin position="301"/>
        <end position="323"/>
    </location>
</feature>
<dbReference type="EMBL" id="AMCZ02000063">
    <property type="protein sequence ID" value="EWC39002.1"/>
    <property type="molecule type" value="Genomic_DNA"/>
</dbReference>
<feature type="compositionally biased region" description="Basic and acidic residues" evidence="7">
    <location>
        <begin position="304"/>
        <end position="323"/>
    </location>
</feature>
<dbReference type="Proteomes" id="UP000026923">
    <property type="component" value="Unassembled WGS sequence"/>
</dbReference>
<evidence type="ECO:0000256" key="1">
    <source>
        <dbReference type="ARBA" id="ARBA00004141"/>
    </source>
</evidence>
<feature type="transmembrane region" description="Helical" evidence="8">
    <location>
        <begin position="418"/>
        <end position="437"/>
    </location>
</feature>
<feature type="transmembrane region" description="Helical" evidence="8">
    <location>
        <begin position="52"/>
        <end position="71"/>
    </location>
</feature>
<dbReference type="SUPFAM" id="SSF116726">
    <property type="entry name" value="TrkA C-terminal domain-like"/>
    <property type="match status" value="2"/>
</dbReference>
<dbReference type="GO" id="GO:0006813">
    <property type="term" value="P:potassium ion transport"/>
    <property type="evidence" value="ECO:0007669"/>
    <property type="project" value="InterPro"/>
</dbReference>
<evidence type="ECO:0000313" key="10">
    <source>
        <dbReference type="EMBL" id="EWC39002.1"/>
    </source>
</evidence>
<feature type="transmembrane region" description="Helical" evidence="8">
    <location>
        <begin position="509"/>
        <end position="537"/>
    </location>
</feature>
<keyword evidence="3 8" id="KW-0812">Transmembrane</keyword>
<evidence type="ECO:0000259" key="9">
    <source>
        <dbReference type="PROSITE" id="PS51202"/>
    </source>
</evidence>